<dbReference type="AlphaFoldDB" id="A0AAW1RLZ3"/>
<dbReference type="Proteomes" id="UP001445335">
    <property type="component" value="Unassembled WGS sequence"/>
</dbReference>
<comment type="similarity">
    <text evidence="2">Belongs to the glycosyltransferase 47 family.</text>
</comment>
<evidence type="ECO:0000256" key="2">
    <source>
        <dbReference type="ARBA" id="ARBA00010271"/>
    </source>
</evidence>
<evidence type="ECO:0000256" key="1">
    <source>
        <dbReference type="ARBA" id="ARBA00004323"/>
    </source>
</evidence>
<evidence type="ECO:0000313" key="5">
    <source>
        <dbReference type="EMBL" id="KAK9834809.1"/>
    </source>
</evidence>
<reference evidence="5 6" key="1">
    <citation type="journal article" date="2024" name="Nat. Commun.">
        <title>Phylogenomics reveals the evolutionary origins of lichenization in chlorophyte algae.</title>
        <authorList>
            <person name="Puginier C."/>
            <person name="Libourel C."/>
            <person name="Otte J."/>
            <person name="Skaloud P."/>
            <person name="Haon M."/>
            <person name="Grisel S."/>
            <person name="Petersen M."/>
            <person name="Berrin J.G."/>
            <person name="Delaux P.M."/>
            <person name="Dal Grande F."/>
            <person name="Keller J."/>
        </authorList>
    </citation>
    <scope>NUCLEOTIDE SEQUENCE [LARGE SCALE GENOMIC DNA]</scope>
    <source>
        <strain evidence="5 6">SAG 245.80</strain>
    </source>
</reference>
<evidence type="ECO:0000313" key="6">
    <source>
        <dbReference type="Proteomes" id="UP001445335"/>
    </source>
</evidence>
<dbReference type="InterPro" id="IPR004263">
    <property type="entry name" value="Exostosin"/>
</dbReference>
<accession>A0AAW1RLZ3</accession>
<proteinExistence type="inferred from homology"/>
<keyword evidence="6" id="KW-1185">Reference proteome</keyword>
<feature type="domain" description="Exostosin GT47" evidence="4">
    <location>
        <begin position="148"/>
        <end position="193"/>
    </location>
</feature>
<dbReference type="GO" id="GO:0016757">
    <property type="term" value="F:glycosyltransferase activity"/>
    <property type="evidence" value="ECO:0007669"/>
    <property type="project" value="InterPro"/>
</dbReference>
<evidence type="ECO:0000256" key="3">
    <source>
        <dbReference type="ARBA" id="ARBA00023034"/>
    </source>
</evidence>
<name>A0AAW1RLZ3_9CHLO</name>
<dbReference type="Pfam" id="PF03016">
    <property type="entry name" value="Exostosin_GT47"/>
    <property type="match status" value="1"/>
</dbReference>
<protein>
    <recommendedName>
        <fullName evidence="4">Exostosin GT47 domain-containing protein</fullName>
    </recommendedName>
</protein>
<keyword evidence="3" id="KW-0333">Golgi apparatus</keyword>
<dbReference type="PANTHER" id="PTHR11062:SF268">
    <property type="entry name" value="FAMILY PROTEIN, PUTATIVE, EXPRESSED-RELATED"/>
    <property type="match status" value="1"/>
</dbReference>
<dbReference type="EMBL" id="JALJOU010000031">
    <property type="protein sequence ID" value="KAK9834809.1"/>
    <property type="molecule type" value="Genomic_DNA"/>
</dbReference>
<comment type="caution">
    <text evidence="5">The sequence shown here is derived from an EMBL/GenBank/DDBJ whole genome shotgun (WGS) entry which is preliminary data.</text>
</comment>
<evidence type="ECO:0000259" key="4">
    <source>
        <dbReference type="Pfam" id="PF03016"/>
    </source>
</evidence>
<comment type="subcellular location">
    <subcellularLocation>
        <location evidence="1">Golgi apparatus membrane</location>
        <topology evidence="1">Single-pass type II membrane protein</topology>
    </subcellularLocation>
</comment>
<dbReference type="InterPro" id="IPR040911">
    <property type="entry name" value="Exostosin_GT47"/>
</dbReference>
<dbReference type="PANTHER" id="PTHR11062">
    <property type="entry name" value="EXOSTOSIN HEPARAN SULFATE GLYCOSYLTRANSFERASE -RELATED"/>
    <property type="match status" value="1"/>
</dbReference>
<sequence length="203" mass="23879">MGLRAFPLRRNRAVRLTRRRRTTEVAQWALADVDLKPFIYVYELPPEYNQAFKALPAGWHSRQYDFDVELHAYLLTSPQRQRDPDKASIFFVPVYLAKLFNWFWTRQHCESENDDPLSCMKEPNARPSQPWSSGCVDPWWDQHWVGAQNATSNIVRAAFRHVAQKYPYWNRTNGADHFLVYSYDRGAPRAPHNPQNIPGMQVM</sequence>
<gene>
    <name evidence="5" type="ORF">WJX81_000436</name>
</gene>
<dbReference type="GO" id="GO:0000139">
    <property type="term" value="C:Golgi membrane"/>
    <property type="evidence" value="ECO:0007669"/>
    <property type="project" value="UniProtKB-SubCell"/>
</dbReference>
<organism evidence="5 6">
    <name type="scientific">Elliptochloris bilobata</name>
    <dbReference type="NCBI Taxonomy" id="381761"/>
    <lineage>
        <taxon>Eukaryota</taxon>
        <taxon>Viridiplantae</taxon>
        <taxon>Chlorophyta</taxon>
        <taxon>core chlorophytes</taxon>
        <taxon>Trebouxiophyceae</taxon>
        <taxon>Trebouxiophyceae incertae sedis</taxon>
        <taxon>Elliptochloris clade</taxon>
        <taxon>Elliptochloris</taxon>
    </lineage>
</organism>